<evidence type="ECO:0000313" key="1">
    <source>
        <dbReference type="EMBL" id="CAM9543798.1"/>
    </source>
</evidence>
<dbReference type="EMBL" id="OX596096">
    <property type="protein sequence ID" value="CAM9543798.1"/>
    <property type="molecule type" value="Genomic_DNA"/>
</dbReference>
<accession>A0AC59YB14</accession>
<proteinExistence type="predicted"/>
<dbReference type="Proteomes" id="UP001162501">
    <property type="component" value="Chromosome 12"/>
</dbReference>
<sequence length="127" mass="13334">THARAPPLSVRHTGGKGQTKGEGAGRPEGAAAAAAARHDERGRGGFLAADAAEPLLPPRPRPPFSAPRPLPRRSRVPAPPPPRFASGARRAPGARRLKRARAGGRPRGLRAKTPPRPPRLVPRPEPA</sequence>
<name>A0AC59YB14_RANTA</name>
<feature type="non-terminal residue" evidence="1">
    <location>
        <position position="127"/>
    </location>
</feature>
<feature type="non-terminal residue" evidence="1">
    <location>
        <position position="1"/>
    </location>
</feature>
<reference evidence="1" key="2">
    <citation type="submission" date="2025-03" db="EMBL/GenBank/DDBJ databases">
        <authorList>
            <consortium name="ELIXIR-Norway"/>
            <consortium name="Elixir Norway"/>
        </authorList>
    </citation>
    <scope>NUCLEOTIDE SEQUENCE</scope>
</reference>
<protein>
    <submittedName>
        <fullName evidence="1">Uncharacterized protein</fullName>
    </submittedName>
</protein>
<organism evidence="1 2">
    <name type="scientific">Rangifer tarandus platyrhynchus</name>
    <name type="common">Svalbard reindeer</name>
    <dbReference type="NCBI Taxonomy" id="3082113"/>
    <lineage>
        <taxon>Eukaryota</taxon>
        <taxon>Metazoa</taxon>
        <taxon>Chordata</taxon>
        <taxon>Craniata</taxon>
        <taxon>Vertebrata</taxon>
        <taxon>Euteleostomi</taxon>
        <taxon>Mammalia</taxon>
        <taxon>Eutheria</taxon>
        <taxon>Laurasiatheria</taxon>
        <taxon>Artiodactyla</taxon>
        <taxon>Ruminantia</taxon>
        <taxon>Pecora</taxon>
        <taxon>Cervidae</taxon>
        <taxon>Odocoileinae</taxon>
        <taxon>Rangifer</taxon>
    </lineage>
</organism>
<evidence type="ECO:0000313" key="2">
    <source>
        <dbReference type="Proteomes" id="UP001162501"/>
    </source>
</evidence>
<reference evidence="1" key="1">
    <citation type="submission" date="2023-05" db="EMBL/GenBank/DDBJ databases">
        <authorList>
            <consortium name="ELIXIR-Norway"/>
        </authorList>
    </citation>
    <scope>NUCLEOTIDE SEQUENCE</scope>
</reference>
<gene>
    <name evidence="1" type="ORF">MRATA1EN22A_LOCUS4006</name>
</gene>